<comment type="caution">
    <text evidence="3">The sequence shown here is derived from an EMBL/GenBank/DDBJ whole genome shotgun (WGS) entry which is preliminary data.</text>
</comment>
<feature type="region of interest" description="Disordered" evidence="1">
    <location>
        <begin position="95"/>
        <end position="114"/>
    </location>
</feature>
<dbReference type="Pfam" id="PF03551">
    <property type="entry name" value="PadR"/>
    <property type="match status" value="1"/>
</dbReference>
<evidence type="ECO:0000259" key="2">
    <source>
        <dbReference type="Pfam" id="PF03551"/>
    </source>
</evidence>
<dbReference type="RefSeq" id="WP_344138550.1">
    <property type="nucleotide sequence ID" value="NZ_BAAALT010000251.1"/>
</dbReference>
<dbReference type="InterPro" id="IPR036390">
    <property type="entry name" value="WH_DNA-bd_sf"/>
</dbReference>
<proteinExistence type="predicted"/>
<reference evidence="4" key="1">
    <citation type="journal article" date="2019" name="Int. J. Syst. Evol. Microbiol.">
        <title>The Global Catalogue of Microorganisms (GCM) 10K type strain sequencing project: providing services to taxonomists for standard genome sequencing and annotation.</title>
        <authorList>
            <consortium name="The Broad Institute Genomics Platform"/>
            <consortium name="The Broad Institute Genome Sequencing Center for Infectious Disease"/>
            <person name="Wu L."/>
            <person name="Ma J."/>
        </authorList>
    </citation>
    <scope>NUCLEOTIDE SEQUENCE [LARGE SCALE GENOMIC DNA]</scope>
    <source>
        <strain evidence="4">JCM 13250</strain>
    </source>
</reference>
<protein>
    <recommendedName>
        <fullName evidence="2">Transcription regulator PadR N-terminal domain-containing protein</fullName>
    </recommendedName>
</protein>
<dbReference type="Proteomes" id="UP001500218">
    <property type="component" value="Unassembled WGS sequence"/>
</dbReference>
<dbReference type="InterPro" id="IPR005149">
    <property type="entry name" value="Tscrpt_reg_PadR_N"/>
</dbReference>
<evidence type="ECO:0000313" key="3">
    <source>
        <dbReference type="EMBL" id="GAA1828990.1"/>
    </source>
</evidence>
<evidence type="ECO:0000256" key="1">
    <source>
        <dbReference type="SAM" id="MobiDB-lite"/>
    </source>
</evidence>
<gene>
    <name evidence="3" type="ORF">GCM10009682_54920</name>
</gene>
<name>A0ABP4YUM2_9ACTN</name>
<keyword evidence="4" id="KW-1185">Reference proteome</keyword>
<sequence>MPEPVRLTLPVTRILAALLDDPDEPRYGLDLMAATGLPSGTLYPILTRLHAAGWLRTEWEDIDPSAAGRPARRYYLLSPDGLVSARQQLAELYDQLRPATRPGQPRTATNGAPA</sequence>
<organism evidence="3 4">
    <name type="scientific">Luedemannella flava</name>
    <dbReference type="NCBI Taxonomy" id="349316"/>
    <lineage>
        <taxon>Bacteria</taxon>
        <taxon>Bacillati</taxon>
        <taxon>Actinomycetota</taxon>
        <taxon>Actinomycetes</taxon>
        <taxon>Micromonosporales</taxon>
        <taxon>Micromonosporaceae</taxon>
        <taxon>Luedemannella</taxon>
    </lineage>
</organism>
<dbReference type="EMBL" id="BAAALT010000251">
    <property type="protein sequence ID" value="GAA1828990.1"/>
    <property type="molecule type" value="Genomic_DNA"/>
</dbReference>
<evidence type="ECO:0000313" key="4">
    <source>
        <dbReference type="Proteomes" id="UP001500218"/>
    </source>
</evidence>
<dbReference type="SUPFAM" id="SSF46785">
    <property type="entry name" value="Winged helix' DNA-binding domain"/>
    <property type="match status" value="1"/>
</dbReference>
<accession>A0ABP4YUM2</accession>
<dbReference type="Gene3D" id="1.10.10.10">
    <property type="entry name" value="Winged helix-like DNA-binding domain superfamily/Winged helix DNA-binding domain"/>
    <property type="match status" value="1"/>
</dbReference>
<feature type="domain" description="Transcription regulator PadR N-terminal" evidence="2">
    <location>
        <begin position="24"/>
        <end position="82"/>
    </location>
</feature>
<dbReference type="InterPro" id="IPR036388">
    <property type="entry name" value="WH-like_DNA-bd_sf"/>
</dbReference>